<reference evidence="5" key="1">
    <citation type="submission" date="2022-11" db="EMBL/GenBank/DDBJ databases">
        <authorList>
            <person name="Hyden B.L."/>
            <person name="Feng K."/>
            <person name="Yates T."/>
            <person name="Jawdy S."/>
            <person name="Smart L.B."/>
            <person name="Muchero W."/>
        </authorList>
    </citation>
    <scope>NUCLEOTIDE SEQUENCE</scope>
    <source>
        <tissue evidence="5">Shoot tip</tissue>
    </source>
</reference>
<dbReference type="PANTHER" id="PTHR15574">
    <property type="entry name" value="WD REPEAT DOMAIN-CONTAINING FAMILY"/>
    <property type="match status" value="1"/>
</dbReference>
<dbReference type="PROSITE" id="PS51375">
    <property type="entry name" value="PPR"/>
    <property type="match status" value="4"/>
</dbReference>
<feature type="repeat" description="WD" evidence="3">
    <location>
        <begin position="591"/>
        <end position="632"/>
    </location>
</feature>
<dbReference type="Pfam" id="PF00400">
    <property type="entry name" value="WD40"/>
    <property type="match status" value="2"/>
</dbReference>
<evidence type="ECO:0000313" key="5">
    <source>
        <dbReference type="EMBL" id="KAJ6692930.1"/>
    </source>
</evidence>
<organism evidence="5 6">
    <name type="scientific">Salix purpurea</name>
    <name type="common">Purple osier willow</name>
    <dbReference type="NCBI Taxonomy" id="77065"/>
    <lineage>
        <taxon>Eukaryota</taxon>
        <taxon>Viridiplantae</taxon>
        <taxon>Streptophyta</taxon>
        <taxon>Embryophyta</taxon>
        <taxon>Tracheophyta</taxon>
        <taxon>Spermatophyta</taxon>
        <taxon>Magnoliopsida</taxon>
        <taxon>eudicotyledons</taxon>
        <taxon>Gunneridae</taxon>
        <taxon>Pentapetalae</taxon>
        <taxon>rosids</taxon>
        <taxon>fabids</taxon>
        <taxon>Malpighiales</taxon>
        <taxon>Salicaceae</taxon>
        <taxon>Saliceae</taxon>
        <taxon>Salix</taxon>
    </lineage>
</organism>
<dbReference type="InterPro" id="IPR001680">
    <property type="entry name" value="WD40_rpt"/>
</dbReference>
<dbReference type="SUPFAM" id="SSF50978">
    <property type="entry name" value="WD40 repeat-like"/>
    <property type="match status" value="1"/>
</dbReference>
<sequence length="1042" mass="116847">MSRYINAVVSKRGFLRARLRLLSSYTRPHSSAQDLNLYEFNKKISNLEKHGRIDEARALFDQMEETNTVSWNAIIRGFLREGRNLFDRMPERDIVSWNTMISGYAKNGRMDEALRMFKLMPEGDVVSWNAIITGFLQNGDVARAIEYFERMPERDAASLSALVSGLIRNGELDEAARVVVTFERDGGREENLLQAYNTLIAGYGRRDRVDEARKLFDQIPFCDDKGKGGDGKFGRNVVSWNTMIMCYVKAGDIVSARELFDQMIERDTISWNTMISGYVNMLDVDEASKLFCEMPNPDIFSWNKMIAGHAQIGDLDSVNELFGRMPQKNLVSWNSVITGYEKNDDYIGAIKIFIQMQIEGEKPDRHTLSSVLSVSTGIVDLLLGMQIHQLVTKTVIPDVPLNNALITMYSRCGAIIEAGTIFDEVKLQKEVISWNAMIGGYASHGSQADQNRNWKFKLFARKGGFPRMEKASCELTGGCLLQSLENSEDHFEHTVDMKNCSGPSSISYGIGPTKIGARYSSLENCPYCSKHRMFMTEAAFHKIPEKMYMQDFLGIVNVWKRELGQLSTRNFAHRLAASEDLVLRLEIHKKLEKHDGCVNTLSFNAGGDVLVSGSDDLRVILWDWETGRVKLSFNSGHRNNVFQATFMPISDDRTIVTCAADGEIRQAQILEGGEVKTVLLGKHEDSRVHKLAIEPGNPHILYSCGEDGVVQHFDLRTRSATKLFTCRSVNDSRSYRPYVHQPYVHLNAIAIDRRNPNLFAVGGMDEFARLYDIRKYKWDGSSDFGQAADYFCPQHLIGNGDTGITGLSFSDQSELLVSYNNEFIYLFTRDMGLGNPPFPSFSSPISMGSDASEVEPGTIASSSSMGVDGENAAQVYKGHRNYETVKGVNFFGPRCEYVSSGSDCGRIFIWKKRSGKLIRVMEADRDVVNCTEPHPHTMALASSGIESDIKIWTPKAIERATLPTDIGQLKPKARGWMYRLASPDDLMLQLFSLQRQRTSPESVVQNSVMDTELLELILSFNANSDVSSDDGGDTANHDDSLG</sequence>
<dbReference type="Gene3D" id="2.130.10.10">
    <property type="entry name" value="YVTN repeat-like/Quinoprotein amine dehydrogenase"/>
    <property type="match status" value="1"/>
</dbReference>
<dbReference type="GO" id="GO:0005737">
    <property type="term" value="C:cytoplasm"/>
    <property type="evidence" value="ECO:0007669"/>
    <property type="project" value="TreeGrafter"/>
</dbReference>
<proteinExistence type="predicted"/>
<gene>
    <name evidence="5" type="ORF">OIU79_014629</name>
</gene>
<reference evidence="5" key="2">
    <citation type="journal article" date="2023" name="Int. J. Mol. Sci.">
        <title>De Novo Assembly and Annotation of 11 Diverse Shrub Willow (Salix) Genomes Reveals Novel Gene Organization in Sex-Linked Regions.</title>
        <authorList>
            <person name="Hyden B."/>
            <person name="Feng K."/>
            <person name="Yates T.B."/>
            <person name="Jawdy S."/>
            <person name="Cereghino C."/>
            <person name="Smart L.B."/>
            <person name="Muchero W."/>
        </authorList>
    </citation>
    <scope>NUCLEOTIDE SEQUENCE</scope>
    <source>
        <tissue evidence="5">Shoot tip</tissue>
    </source>
</reference>
<evidence type="ECO:0000256" key="3">
    <source>
        <dbReference type="PROSITE-ProRule" id="PRU00221"/>
    </source>
</evidence>
<protein>
    <submittedName>
        <fullName evidence="5">WD40/YVTN REPEAT-LIKE-CONTAINING DOMAIN-CONTAINING PROTEIN-RELATED</fullName>
    </submittedName>
</protein>
<evidence type="ECO:0000256" key="2">
    <source>
        <dbReference type="ARBA" id="ARBA00022737"/>
    </source>
</evidence>
<feature type="repeat" description="PPR" evidence="4">
    <location>
        <begin position="236"/>
        <end position="270"/>
    </location>
</feature>
<dbReference type="PANTHER" id="PTHR15574:SF21">
    <property type="entry name" value="DDB1- AND CUL4-ASSOCIATED FACTOR 8"/>
    <property type="match status" value="1"/>
</dbReference>
<dbReference type="AlphaFoldDB" id="A0A9Q0SXN6"/>
<dbReference type="GO" id="GO:0080008">
    <property type="term" value="C:Cul4-RING E3 ubiquitin ligase complex"/>
    <property type="evidence" value="ECO:0007669"/>
    <property type="project" value="TreeGrafter"/>
</dbReference>
<dbReference type="Proteomes" id="UP001151532">
    <property type="component" value="Chromosome 9"/>
</dbReference>
<dbReference type="InterPro" id="IPR036322">
    <property type="entry name" value="WD40_repeat_dom_sf"/>
</dbReference>
<dbReference type="InterPro" id="IPR015943">
    <property type="entry name" value="WD40/YVTN_repeat-like_dom_sf"/>
</dbReference>
<comment type="caution">
    <text evidence="5">The sequence shown here is derived from an EMBL/GenBank/DDBJ whole genome shotgun (WGS) entry which is preliminary data.</text>
</comment>
<dbReference type="Pfam" id="PF01535">
    <property type="entry name" value="PPR"/>
    <property type="match status" value="6"/>
</dbReference>
<feature type="repeat" description="PPR" evidence="4">
    <location>
        <begin position="298"/>
        <end position="332"/>
    </location>
</feature>
<dbReference type="PROSITE" id="PS50082">
    <property type="entry name" value="WD_REPEATS_2"/>
    <property type="match status" value="1"/>
</dbReference>
<dbReference type="InterPro" id="IPR011990">
    <property type="entry name" value="TPR-like_helical_dom_sf"/>
</dbReference>
<dbReference type="OrthoDB" id="4869960at2759"/>
<accession>A0A9Q0SXN6</accession>
<dbReference type="FunFam" id="1.25.40.10:FF:000125">
    <property type="entry name" value="Pentatricopeptide repeat-containing protein"/>
    <property type="match status" value="1"/>
</dbReference>
<keyword evidence="6" id="KW-1185">Reference proteome</keyword>
<dbReference type="GO" id="GO:0048731">
    <property type="term" value="P:system development"/>
    <property type="evidence" value="ECO:0007669"/>
    <property type="project" value="UniProtKB-ARBA"/>
</dbReference>
<keyword evidence="2" id="KW-0677">Repeat</keyword>
<feature type="repeat" description="PPR" evidence="4">
    <location>
        <begin position="36"/>
        <end position="70"/>
    </location>
</feature>
<evidence type="ECO:0000256" key="1">
    <source>
        <dbReference type="ARBA" id="ARBA00022574"/>
    </source>
</evidence>
<dbReference type="PROSITE" id="PS50294">
    <property type="entry name" value="WD_REPEATS_REGION"/>
    <property type="match status" value="1"/>
</dbReference>
<feature type="repeat" description="PPR" evidence="4">
    <location>
        <begin position="93"/>
        <end position="127"/>
    </location>
</feature>
<dbReference type="InterPro" id="IPR002885">
    <property type="entry name" value="PPR_rpt"/>
</dbReference>
<evidence type="ECO:0000313" key="6">
    <source>
        <dbReference type="Proteomes" id="UP001151532"/>
    </source>
</evidence>
<dbReference type="Pfam" id="PF12854">
    <property type="entry name" value="PPR_1"/>
    <property type="match status" value="1"/>
</dbReference>
<dbReference type="SMART" id="SM00320">
    <property type="entry name" value="WD40"/>
    <property type="match status" value="7"/>
</dbReference>
<dbReference type="EMBL" id="JAPFFK010000018">
    <property type="protein sequence ID" value="KAJ6692930.1"/>
    <property type="molecule type" value="Genomic_DNA"/>
</dbReference>
<dbReference type="InterPro" id="IPR045151">
    <property type="entry name" value="DCAF8"/>
</dbReference>
<name>A0A9Q0SXN6_SALPP</name>
<evidence type="ECO:0000256" key="4">
    <source>
        <dbReference type="PROSITE-ProRule" id="PRU00708"/>
    </source>
</evidence>
<dbReference type="SUPFAM" id="SSF48452">
    <property type="entry name" value="TPR-like"/>
    <property type="match status" value="1"/>
</dbReference>
<dbReference type="Gene3D" id="1.25.40.10">
    <property type="entry name" value="Tetratricopeptide repeat domain"/>
    <property type="match status" value="4"/>
</dbReference>
<dbReference type="Pfam" id="PF13041">
    <property type="entry name" value="PPR_2"/>
    <property type="match status" value="1"/>
</dbReference>
<dbReference type="NCBIfam" id="TIGR00756">
    <property type="entry name" value="PPR"/>
    <property type="match status" value="6"/>
</dbReference>
<keyword evidence="1 3" id="KW-0853">WD repeat</keyword>